<feature type="domain" description="YCII-related" evidence="2">
    <location>
        <begin position="1"/>
        <end position="82"/>
    </location>
</feature>
<dbReference type="STRING" id="418495.SAMN05216215_104329"/>
<protein>
    <submittedName>
        <fullName evidence="3">Uncharacterized conserved protein YciI, contains a putative active-site phosphohistidine</fullName>
    </submittedName>
</protein>
<evidence type="ECO:0000256" key="1">
    <source>
        <dbReference type="ARBA" id="ARBA00007689"/>
    </source>
</evidence>
<dbReference type="Proteomes" id="UP000199529">
    <property type="component" value="Unassembled WGS sequence"/>
</dbReference>
<comment type="similarity">
    <text evidence="1">Belongs to the YciI family.</text>
</comment>
<dbReference type="InterPro" id="IPR005545">
    <property type="entry name" value="YCII"/>
</dbReference>
<dbReference type="Gene3D" id="3.30.70.1060">
    <property type="entry name" value="Dimeric alpha+beta barrel"/>
    <property type="match status" value="1"/>
</dbReference>
<dbReference type="SUPFAM" id="SSF54909">
    <property type="entry name" value="Dimeric alpha+beta barrel"/>
    <property type="match status" value="1"/>
</dbReference>
<keyword evidence="4" id="KW-1185">Reference proteome</keyword>
<accession>A0A1H3PPE7</accession>
<evidence type="ECO:0000313" key="4">
    <source>
        <dbReference type="Proteomes" id="UP000199529"/>
    </source>
</evidence>
<dbReference type="InterPro" id="IPR011008">
    <property type="entry name" value="Dimeric_a/b-barrel"/>
</dbReference>
<gene>
    <name evidence="3" type="ORF">SAMN05216215_104329</name>
</gene>
<dbReference type="PANTHER" id="PTHR37828:SF1">
    <property type="entry name" value="YCII-RELATED DOMAIN-CONTAINING PROTEIN"/>
    <property type="match status" value="1"/>
</dbReference>
<reference evidence="4" key="1">
    <citation type="submission" date="2016-10" db="EMBL/GenBank/DDBJ databases">
        <authorList>
            <person name="Varghese N."/>
            <person name="Submissions S."/>
        </authorList>
    </citation>
    <scope>NUCLEOTIDE SEQUENCE [LARGE SCALE GENOMIC DNA]</scope>
    <source>
        <strain evidence="4">CGMCC 4.3530</strain>
    </source>
</reference>
<dbReference type="OrthoDB" id="9814407at2"/>
<dbReference type="AlphaFoldDB" id="A0A1H3PPE7"/>
<organism evidence="3 4">
    <name type="scientific">Saccharopolyspora shandongensis</name>
    <dbReference type="NCBI Taxonomy" id="418495"/>
    <lineage>
        <taxon>Bacteria</taxon>
        <taxon>Bacillati</taxon>
        <taxon>Actinomycetota</taxon>
        <taxon>Actinomycetes</taxon>
        <taxon>Pseudonocardiales</taxon>
        <taxon>Pseudonocardiaceae</taxon>
        <taxon>Saccharopolyspora</taxon>
    </lineage>
</organism>
<sequence length="103" mass="11548">MFVVLLQYTAPESDIDGQLVDHYEWVTQHYDAGDFIAAGHRHPRSGGVIIARAMSRGRLDAILATDPFALHKLVRYEVIEFTALRTIPELAKYADPLSTTAHK</sequence>
<evidence type="ECO:0000313" key="3">
    <source>
        <dbReference type="EMBL" id="SDZ02943.1"/>
    </source>
</evidence>
<dbReference type="PANTHER" id="PTHR37828">
    <property type="entry name" value="GSR2449 PROTEIN"/>
    <property type="match status" value="1"/>
</dbReference>
<name>A0A1H3PPE7_9PSEU</name>
<dbReference type="Pfam" id="PF03795">
    <property type="entry name" value="YCII"/>
    <property type="match status" value="1"/>
</dbReference>
<dbReference type="RefSeq" id="WP_093273452.1">
    <property type="nucleotide sequence ID" value="NZ_FNOK01000043.1"/>
</dbReference>
<dbReference type="EMBL" id="FNOK01000043">
    <property type="protein sequence ID" value="SDZ02943.1"/>
    <property type="molecule type" value="Genomic_DNA"/>
</dbReference>
<proteinExistence type="inferred from homology"/>
<evidence type="ECO:0000259" key="2">
    <source>
        <dbReference type="Pfam" id="PF03795"/>
    </source>
</evidence>